<dbReference type="RefSeq" id="WP_145358417.1">
    <property type="nucleotide sequence ID" value="NZ_CP036265.1"/>
</dbReference>
<name>A0A517P824_9PLAN</name>
<sequence length="305" mass="31905">MIAAPLLLACLLAPPAVPEEGEPLAGLALERRAAAELEAALDAPLAAAVDIRPDTSVTNALSILLPDQTVLPDTPALDLEGIDLRDLPLPYGLRLPAGRFPVRTAVDEVLRQVNDVPLAFLNDGGILRVTTQDAADETLFTRVYPVRDLLEAAGPSYAWEPPMTAPQGFGAGQGAGLGQFSLPPVANQVGAGAEPPAATGESEPPSPLDVALAAEQPLIDLIQTLTGGLDQGGGWEEIDGEGGSIETFNGVLTIRQTQAVHRQIETLLADLRVAFQQQPWTFPTDLPQAEPPPTAPNASAEEPTE</sequence>
<feature type="region of interest" description="Disordered" evidence="1">
    <location>
        <begin position="186"/>
        <end position="207"/>
    </location>
</feature>
<evidence type="ECO:0000313" key="3">
    <source>
        <dbReference type="Proteomes" id="UP000318741"/>
    </source>
</evidence>
<feature type="compositionally biased region" description="Low complexity" evidence="1">
    <location>
        <begin position="190"/>
        <end position="203"/>
    </location>
</feature>
<accession>A0A517P824</accession>
<dbReference type="Proteomes" id="UP000318741">
    <property type="component" value="Chromosome"/>
</dbReference>
<proteinExistence type="predicted"/>
<evidence type="ECO:0000313" key="2">
    <source>
        <dbReference type="EMBL" id="QDT15528.1"/>
    </source>
</evidence>
<protein>
    <submittedName>
        <fullName evidence="2">Uncharacterized protein</fullName>
    </submittedName>
</protein>
<organism evidence="2 3">
    <name type="scientific">Alienimonas californiensis</name>
    <dbReference type="NCBI Taxonomy" id="2527989"/>
    <lineage>
        <taxon>Bacteria</taxon>
        <taxon>Pseudomonadati</taxon>
        <taxon>Planctomycetota</taxon>
        <taxon>Planctomycetia</taxon>
        <taxon>Planctomycetales</taxon>
        <taxon>Planctomycetaceae</taxon>
        <taxon>Alienimonas</taxon>
    </lineage>
</organism>
<gene>
    <name evidence="2" type="ORF">CA12_16130</name>
</gene>
<reference evidence="2 3" key="1">
    <citation type="submission" date="2019-02" db="EMBL/GenBank/DDBJ databases">
        <title>Deep-cultivation of Planctomycetes and their phenomic and genomic characterization uncovers novel biology.</title>
        <authorList>
            <person name="Wiegand S."/>
            <person name="Jogler M."/>
            <person name="Boedeker C."/>
            <person name="Pinto D."/>
            <person name="Vollmers J."/>
            <person name="Rivas-Marin E."/>
            <person name="Kohn T."/>
            <person name="Peeters S.H."/>
            <person name="Heuer A."/>
            <person name="Rast P."/>
            <person name="Oberbeckmann S."/>
            <person name="Bunk B."/>
            <person name="Jeske O."/>
            <person name="Meyerdierks A."/>
            <person name="Storesund J.E."/>
            <person name="Kallscheuer N."/>
            <person name="Luecker S."/>
            <person name="Lage O.M."/>
            <person name="Pohl T."/>
            <person name="Merkel B.J."/>
            <person name="Hornburger P."/>
            <person name="Mueller R.-W."/>
            <person name="Bruemmer F."/>
            <person name="Labrenz M."/>
            <person name="Spormann A.M."/>
            <person name="Op den Camp H."/>
            <person name="Overmann J."/>
            <person name="Amann R."/>
            <person name="Jetten M.S.M."/>
            <person name="Mascher T."/>
            <person name="Medema M.H."/>
            <person name="Devos D.P."/>
            <person name="Kaster A.-K."/>
            <person name="Ovreas L."/>
            <person name="Rohde M."/>
            <person name="Galperin M.Y."/>
            <person name="Jogler C."/>
        </authorList>
    </citation>
    <scope>NUCLEOTIDE SEQUENCE [LARGE SCALE GENOMIC DNA]</scope>
    <source>
        <strain evidence="2 3">CA12</strain>
    </source>
</reference>
<dbReference type="KEGG" id="acaf:CA12_16130"/>
<keyword evidence="3" id="KW-1185">Reference proteome</keyword>
<dbReference type="EMBL" id="CP036265">
    <property type="protein sequence ID" value="QDT15528.1"/>
    <property type="molecule type" value="Genomic_DNA"/>
</dbReference>
<dbReference type="AlphaFoldDB" id="A0A517P824"/>
<dbReference type="OrthoDB" id="291546at2"/>
<evidence type="ECO:0000256" key="1">
    <source>
        <dbReference type="SAM" id="MobiDB-lite"/>
    </source>
</evidence>
<feature type="region of interest" description="Disordered" evidence="1">
    <location>
        <begin position="282"/>
        <end position="305"/>
    </location>
</feature>